<accession>A0ACD3Z395</accession>
<reference evidence="1" key="1">
    <citation type="submission" date="2021-11" db="EMBL/GenBank/DDBJ databases">
        <title>Fusarium solani-melongenae Genome sequencing and assembly.</title>
        <authorList>
            <person name="Xie S."/>
            <person name="Huang L."/>
            <person name="Zhang X."/>
        </authorList>
    </citation>
    <scope>NUCLEOTIDE SEQUENCE</scope>
    <source>
        <strain evidence="1">CRI 24-3</strain>
    </source>
</reference>
<evidence type="ECO:0000313" key="1">
    <source>
        <dbReference type="EMBL" id="UPK95734.1"/>
    </source>
</evidence>
<keyword evidence="2" id="KW-1185">Reference proteome</keyword>
<gene>
    <name evidence="1" type="ORF">LCI18_006669</name>
</gene>
<name>A0ACD3Z395_FUSSC</name>
<proteinExistence type="predicted"/>
<dbReference type="Proteomes" id="UP000830768">
    <property type="component" value="Chromosome 5"/>
</dbReference>
<evidence type="ECO:0000313" key="2">
    <source>
        <dbReference type="Proteomes" id="UP000830768"/>
    </source>
</evidence>
<protein>
    <submittedName>
        <fullName evidence="1">Uncharacterized protein</fullName>
    </submittedName>
</protein>
<organism evidence="1 2">
    <name type="scientific">Fusarium solani subsp. cucurbitae</name>
    <name type="common">Neocosmosporum cucurbitae</name>
    <dbReference type="NCBI Taxonomy" id="2747967"/>
    <lineage>
        <taxon>Eukaryota</taxon>
        <taxon>Fungi</taxon>
        <taxon>Dikarya</taxon>
        <taxon>Ascomycota</taxon>
        <taxon>Pezizomycotina</taxon>
        <taxon>Sordariomycetes</taxon>
        <taxon>Hypocreomycetidae</taxon>
        <taxon>Hypocreales</taxon>
        <taxon>Nectriaceae</taxon>
        <taxon>Fusarium</taxon>
        <taxon>Fusarium solani species complex</taxon>
    </lineage>
</organism>
<sequence>MSKPSVLIIGGGVFGTSTAYHLSLREYRSVKVLDRFDAPSKDSAATDLNKVIRVDYPEPLYTKLGLEALGAWKDPSSVLAGLYHESGVMFSGEEPTHAWLEATRKTMLQAGRTGVKYLTSQEIGQNWPAVTGKFPNWLNLWSPAGGWVPSGEALLRMANAARAHGVEYISGDAGYARRLVYDGNKKCIGAICNDGTFHQADIVVVAAGANTATLVDTRNEVEAQCSAICVLQLKPDEIEKYKDMPVMSNLEQGIIFPPAQDGLVKLISCRAITNYKNKILPGASILHSTGDYPFDGCPREIEDEIRSFVRDTVPELADRPFISTKLCWDGVAKDLNFRVCPYPNTTGLYIATIGSNHGFKFLPVIGRYVADMLESNLGKEWSDLWAWKDGRVLEGKPDPHPFPLRDLSELDGWKDKHSAGGGRLPWTWSRL</sequence>
<dbReference type="EMBL" id="CP090034">
    <property type="protein sequence ID" value="UPK95734.1"/>
    <property type="molecule type" value="Genomic_DNA"/>
</dbReference>